<dbReference type="AlphaFoldDB" id="A0A0G4FDM5"/>
<evidence type="ECO:0000313" key="2">
    <source>
        <dbReference type="EMBL" id="CEM11289.1"/>
    </source>
</evidence>
<dbReference type="SUPFAM" id="SSF49452">
    <property type="entry name" value="Starch-binding domain-like"/>
    <property type="match status" value="1"/>
</dbReference>
<name>A0A0G4FDM5_9ALVE</name>
<dbReference type="GO" id="GO:0030246">
    <property type="term" value="F:carbohydrate binding"/>
    <property type="evidence" value="ECO:0007669"/>
    <property type="project" value="InterPro"/>
</dbReference>
<dbReference type="InterPro" id="IPR013783">
    <property type="entry name" value="Ig-like_fold"/>
</dbReference>
<feature type="compositionally biased region" description="Basic and acidic residues" evidence="1">
    <location>
        <begin position="186"/>
        <end position="195"/>
    </location>
</feature>
<sequence>MKRGIAFVAHCPEVRENQRVVVAGECPELGGWELGDALCMRPAPCGRPWWVSSEVEVNLSESPLGVSAEFAAVAETEGRVGKVGVSELKFRLLAVPNDGEGSGVPNSDNVVSLEPLRGGDFRVVRLVGASSPSDSSAVGERGDNTIHVGVEGGGEQQERELVGISVEWGVLESVQLALLPRLTNRQTEHPQRDTDPQSEIACPPRTEGIPVNARISESPDEQRSASGSSVCPSQSAVELCLKENEVHPDRSPSVGVCNRPSADTNVTDNRFLSCHPPTSPHLLPHDCTRGRRQEEDGQRAQLVPRDQKRRRSESGLTQVEADECDQVGGCAGERREDASWGVDGDVFREEKQRRLTVALSNSAPLFSELCSRRGDPDAGEKGVVCENGHRGGEVKRNRHGKILCLHARVLSRCKDCGGGSVCEHGRQRSQCKECGGKSICEHGRIRSQCKECGGKGICEHGRERRKCKDCGGGSVCEHGRQRSQCKECGGKGICEHGRRRNQCKECGGKSICEHGRERIKCKECGGTSICEHGRQRYQCKECGGKSICEHGRRRNQCKECGGKSICEHGRQRSKCKECGGKQFCEHGRRRYYCKECGEKGICIHRKDRRFCNECKKIPSTDSAP</sequence>
<protein>
    <recommendedName>
        <fullName evidence="3">CBM20 domain-containing protein</fullName>
    </recommendedName>
</protein>
<evidence type="ECO:0008006" key="3">
    <source>
        <dbReference type="Google" id="ProtNLM"/>
    </source>
</evidence>
<proteinExistence type="predicted"/>
<feature type="region of interest" description="Disordered" evidence="1">
    <location>
        <begin position="268"/>
        <end position="318"/>
    </location>
</feature>
<accession>A0A0G4FDM5</accession>
<dbReference type="VEuPathDB" id="CryptoDB:Cvel_16487"/>
<feature type="region of interest" description="Disordered" evidence="1">
    <location>
        <begin position="182"/>
        <end position="230"/>
    </location>
</feature>
<gene>
    <name evidence="2" type="ORF">Cvel_16487</name>
</gene>
<dbReference type="EMBL" id="CDMZ01000299">
    <property type="protein sequence ID" value="CEM11289.1"/>
    <property type="molecule type" value="Genomic_DNA"/>
</dbReference>
<dbReference type="Gene3D" id="2.60.40.10">
    <property type="entry name" value="Immunoglobulins"/>
    <property type="match status" value="1"/>
</dbReference>
<feature type="compositionally biased region" description="Basic and acidic residues" evidence="1">
    <location>
        <begin position="283"/>
        <end position="298"/>
    </location>
</feature>
<reference evidence="2" key="1">
    <citation type="submission" date="2014-11" db="EMBL/GenBank/DDBJ databases">
        <authorList>
            <person name="Otto D Thomas"/>
            <person name="Naeem Raeece"/>
        </authorList>
    </citation>
    <scope>NUCLEOTIDE SEQUENCE</scope>
</reference>
<organism evidence="2">
    <name type="scientific">Chromera velia CCMP2878</name>
    <dbReference type="NCBI Taxonomy" id="1169474"/>
    <lineage>
        <taxon>Eukaryota</taxon>
        <taxon>Sar</taxon>
        <taxon>Alveolata</taxon>
        <taxon>Colpodellida</taxon>
        <taxon>Chromeraceae</taxon>
        <taxon>Chromera</taxon>
    </lineage>
</organism>
<evidence type="ECO:0000256" key="1">
    <source>
        <dbReference type="SAM" id="MobiDB-lite"/>
    </source>
</evidence>
<dbReference type="PhylomeDB" id="A0A0G4FDM5"/>
<dbReference type="InterPro" id="IPR013784">
    <property type="entry name" value="Carb-bd-like_fold"/>
</dbReference>